<feature type="transmembrane region" description="Helical" evidence="1">
    <location>
        <begin position="294"/>
        <end position="312"/>
    </location>
</feature>
<proteinExistence type="predicted"/>
<reference evidence="3" key="1">
    <citation type="submission" date="2020-02" db="EMBL/GenBank/DDBJ databases">
        <authorList>
            <person name="Meier V. D."/>
        </authorList>
    </citation>
    <scope>NUCLEOTIDE SEQUENCE</scope>
    <source>
        <strain evidence="3">AVDCRST_MAG10</strain>
    </source>
</reference>
<dbReference type="AlphaFoldDB" id="A0A6J4IHD6"/>
<sequence>MPRTVGPLRRNRFLLFGFVLACYLSAPNVTNTDAYLAVPTAVSIVHTAGLELDQFRSPVVKAHHGYVESRGRHYDYFPWADALFFVPGVVIVDVLGRLGIGSGARALVEANRMGPLQLVTASLVTALAAVAVAVVAYERLQGSASRRRRVSFGVGLVFALGTAAWSTASRSLWQHGPSMLALALALLAAQRLERGHQPRRVAGALGVAVAGAYVLRPTNAIALVAFVLLVVLRHRRWVAFYIVGVLSVLAPFVAVNLATYGRLLPPYFSAARISLHGDYLEALAANLVSPARGILIFSPVVALSVVGFLLQVRKGRLQPLEVLAAGCTVVQLLVVSAQNEGWWAGHAFGPRFMSDVLPFLAYLSIPAVEALLGALRASTPTAAARLGAGAAALAVVVSVGINAQGAYLRSSTCWNARPMNVDFHPARVWDLHDPQVFAGFRAVASDGLRDAMLGPCRRTS</sequence>
<name>A0A6J4IHD6_9ACTN</name>
<feature type="signal peptide" evidence="2">
    <location>
        <begin position="1"/>
        <end position="21"/>
    </location>
</feature>
<organism evidence="3">
    <name type="scientific">uncultured Acidimicrobiales bacterium</name>
    <dbReference type="NCBI Taxonomy" id="310071"/>
    <lineage>
        <taxon>Bacteria</taxon>
        <taxon>Bacillati</taxon>
        <taxon>Actinomycetota</taxon>
        <taxon>Acidimicrobiia</taxon>
        <taxon>Acidimicrobiales</taxon>
        <taxon>environmental samples</taxon>
    </lineage>
</organism>
<evidence type="ECO:0000256" key="2">
    <source>
        <dbReference type="SAM" id="SignalP"/>
    </source>
</evidence>
<evidence type="ECO:0000256" key="1">
    <source>
        <dbReference type="SAM" id="Phobius"/>
    </source>
</evidence>
<feature type="transmembrane region" description="Helical" evidence="1">
    <location>
        <begin position="238"/>
        <end position="258"/>
    </location>
</feature>
<protein>
    <recommendedName>
        <fullName evidence="4">Glycosyltransferase RgtA/B/C/D-like domain-containing protein</fullName>
    </recommendedName>
</protein>
<gene>
    <name evidence="3" type="ORF">AVDCRST_MAG10-2194</name>
</gene>
<feature type="transmembrane region" description="Helical" evidence="1">
    <location>
        <begin position="319"/>
        <end position="337"/>
    </location>
</feature>
<feature type="chain" id="PRO_5039231762" description="Glycosyltransferase RgtA/B/C/D-like domain-containing protein" evidence="2">
    <location>
        <begin position="22"/>
        <end position="460"/>
    </location>
</feature>
<feature type="transmembrane region" description="Helical" evidence="1">
    <location>
        <begin position="116"/>
        <end position="137"/>
    </location>
</feature>
<keyword evidence="1" id="KW-0812">Transmembrane</keyword>
<feature type="transmembrane region" description="Helical" evidence="1">
    <location>
        <begin position="12"/>
        <end position="29"/>
    </location>
</feature>
<feature type="transmembrane region" description="Helical" evidence="1">
    <location>
        <begin position="382"/>
        <end position="401"/>
    </location>
</feature>
<feature type="transmembrane region" description="Helical" evidence="1">
    <location>
        <begin position="149"/>
        <end position="166"/>
    </location>
</feature>
<evidence type="ECO:0008006" key="4">
    <source>
        <dbReference type="Google" id="ProtNLM"/>
    </source>
</evidence>
<keyword evidence="1" id="KW-0472">Membrane</keyword>
<keyword evidence="1" id="KW-1133">Transmembrane helix</keyword>
<accession>A0A6J4IHD6</accession>
<dbReference type="EMBL" id="CADCTB010000136">
    <property type="protein sequence ID" value="CAA9250364.1"/>
    <property type="molecule type" value="Genomic_DNA"/>
</dbReference>
<keyword evidence="2" id="KW-0732">Signal</keyword>
<evidence type="ECO:0000313" key="3">
    <source>
        <dbReference type="EMBL" id="CAA9250364.1"/>
    </source>
</evidence>
<feature type="transmembrane region" description="Helical" evidence="1">
    <location>
        <begin position="201"/>
        <end position="232"/>
    </location>
</feature>